<evidence type="ECO:0000313" key="3">
    <source>
        <dbReference type="Proteomes" id="UP000033551"/>
    </source>
</evidence>
<dbReference type="PATRIC" id="fig|68223.7.peg.7604"/>
<dbReference type="Proteomes" id="UP000033551">
    <property type="component" value="Unassembled WGS sequence"/>
</dbReference>
<accession>A0A0F4JES6</accession>
<proteinExistence type="predicted"/>
<dbReference type="OrthoDB" id="4280744at2"/>
<reference evidence="2 3" key="1">
    <citation type="submission" date="2015-02" db="EMBL/GenBank/DDBJ databases">
        <authorList>
            <person name="Ju K.-S."/>
            <person name="Doroghazi J.R."/>
            <person name="Metcalf W."/>
        </authorList>
    </citation>
    <scope>NUCLEOTIDE SEQUENCE [LARGE SCALE GENOMIC DNA]</scope>
    <source>
        <strain evidence="2 3">NRRL ISP-5550</strain>
    </source>
</reference>
<gene>
    <name evidence="2" type="ORF">VR44_16195</name>
</gene>
<name>A0A0F4JES6_9ACTN</name>
<evidence type="ECO:0000256" key="1">
    <source>
        <dbReference type="SAM" id="MobiDB-lite"/>
    </source>
</evidence>
<keyword evidence="3" id="KW-1185">Reference proteome</keyword>
<sequence>MRFDSVSSPAALARMDALSRCLTPSTGHVPSLWPRVTVCMPEAADGLDAAGSLTPEQSLLGVLLDDDQPPFQQALLTWLEEYSRVRSRCPPRPPLGVPDARPDGGPAL</sequence>
<dbReference type="EMBL" id="JZWV01000420">
    <property type="protein sequence ID" value="KJY32309.1"/>
    <property type="molecule type" value="Genomic_DNA"/>
</dbReference>
<dbReference type="AlphaFoldDB" id="A0A0F4JES6"/>
<feature type="region of interest" description="Disordered" evidence="1">
    <location>
        <begin position="86"/>
        <end position="108"/>
    </location>
</feature>
<evidence type="ECO:0000313" key="2">
    <source>
        <dbReference type="EMBL" id="KJY32309.1"/>
    </source>
</evidence>
<protein>
    <submittedName>
        <fullName evidence="2">Uncharacterized protein</fullName>
    </submittedName>
</protein>
<comment type="caution">
    <text evidence="2">The sequence shown here is derived from an EMBL/GenBank/DDBJ whole genome shotgun (WGS) entry which is preliminary data.</text>
</comment>
<organism evidence="2 3">
    <name type="scientific">Streptomyces katrae</name>
    <dbReference type="NCBI Taxonomy" id="68223"/>
    <lineage>
        <taxon>Bacteria</taxon>
        <taxon>Bacillati</taxon>
        <taxon>Actinomycetota</taxon>
        <taxon>Actinomycetes</taxon>
        <taxon>Kitasatosporales</taxon>
        <taxon>Streptomycetaceae</taxon>
        <taxon>Streptomyces</taxon>
    </lineage>
</organism>
<dbReference type="RefSeq" id="WP_045948203.1">
    <property type="nucleotide sequence ID" value="NZ_JZWV01000420.1"/>
</dbReference>